<evidence type="ECO:0000256" key="21">
    <source>
        <dbReference type="SAM" id="MobiDB-lite"/>
    </source>
</evidence>
<keyword evidence="11" id="KW-0269">Exonuclease</keyword>
<dbReference type="SUPFAM" id="SSF50249">
    <property type="entry name" value="Nucleic acid-binding proteins"/>
    <property type="match status" value="1"/>
</dbReference>
<comment type="caution">
    <text evidence="23">The sequence shown here is derived from an EMBL/GenBank/DDBJ whole genome shotgun (WGS) entry which is preliminary data.</text>
</comment>
<comment type="cofactor">
    <cofactor evidence="1">
        <name>Mn(2+)</name>
        <dbReference type="ChEBI" id="CHEBI:29035"/>
    </cofactor>
</comment>
<keyword evidence="15" id="KW-0233">DNA recombination</keyword>
<dbReference type="CDD" id="cd07906">
    <property type="entry name" value="Adenylation_DNA_ligase_LigD_LigC"/>
    <property type="match status" value="1"/>
</dbReference>
<proteinExistence type="predicted"/>
<keyword evidence="9" id="KW-0227">DNA damage</keyword>
<evidence type="ECO:0000256" key="12">
    <source>
        <dbReference type="ARBA" id="ARBA00022840"/>
    </source>
</evidence>
<evidence type="ECO:0000256" key="16">
    <source>
        <dbReference type="ARBA" id="ARBA00023204"/>
    </source>
</evidence>
<feature type="region of interest" description="Disordered" evidence="21">
    <location>
        <begin position="537"/>
        <end position="575"/>
    </location>
</feature>
<keyword evidence="17" id="KW-0464">Manganese</keyword>
<reference evidence="23 24" key="1">
    <citation type="journal article" date="2018" name="Front. Microbiol.">
        <title>Genome-Based Analysis Reveals the Taxonomy and Diversity of the Family Idiomarinaceae.</title>
        <authorList>
            <person name="Liu Y."/>
            <person name="Lai Q."/>
            <person name="Shao Z."/>
        </authorList>
    </citation>
    <scope>NUCLEOTIDE SEQUENCE [LARGE SCALE GENOMIC DNA]</scope>
    <source>
        <strain evidence="23 24">GBSy1</strain>
    </source>
</reference>
<evidence type="ECO:0000256" key="14">
    <source>
        <dbReference type="ARBA" id="ARBA00023125"/>
    </source>
</evidence>
<evidence type="ECO:0000256" key="5">
    <source>
        <dbReference type="ARBA" id="ARBA00022695"/>
    </source>
</evidence>
<dbReference type="PROSITE" id="PS50160">
    <property type="entry name" value="DNA_LIGASE_A3"/>
    <property type="match status" value="1"/>
</dbReference>
<evidence type="ECO:0000256" key="19">
    <source>
        <dbReference type="ARBA" id="ARBA00029943"/>
    </source>
</evidence>
<dbReference type="CDD" id="cd07971">
    <property type="entry name" value="OBF_DNA_ligase_LigD"/>
    <property type="match status" value="1"/>
</dbReference>
<dbReference type="InterPro" id="IPR012309">
    <property type="entry name" value="DNA_ligase_ATP-dep_C"/>
</dbReference>
<dbReference type="InterPro" id="IPR033651">
    <property type="entry name" value="PaeLigD_Pol-like"/>
</dbReference>
<evidence type="ECO:0000256" key="4">
    <source>
        <dbReference type="ARBA" id="ARBA00022679"/>
    </source>
</evidence>
<keyword evidence="4" id="KW-0808">Transferase</keyword>
<dbReference type="RefSeq" id="WP_126789265.1">
    <property type="nucleotide sequence ID" value="NZ_PIPN01000003.1"/>
</dbReference>
<dbReference type="InterPro" id="IPR012340">
    <property type="entry name" value="NA-bd_OB-fold"/>
</dbReference>
<organism evidence="23 24">
    <name type="scientific">Aliidiomarina sedimenti</name>
    <dbReference type="NCBI Taxonomy" id="1933879"/>
    <lineage>
        <taxon>Bacteria</taxon>
        <taxon>Pseudomonadati</taxon>
        <taxon>Pseudomonadota</taxon>
        <taxon>Gammaproteobacteria</taxon>
        <taxon>Alteromonadales</taxon>
        <taxon>Idiomarinaceae</taxon>
        <taxon>Aliidiomarina</taxon>
    </lineage>
</organism>
<evidence type="ECO:0000256" key="10">
    <source>
        <dbReference type="ARBA" id="ARBA00022801"/>
    </source>
</evidence>
<keyword evidence="12" id="KW-0067">ATP-binding</keyword>
<dbReference type="InterPro" id="IPR014143">
    <property type="entry name" value="NHEJ_ligase_prk"/>
</dbReference>
<evidence type="ECO:0000256" key="18">
    <source>
        <dbReference type="ARBA" id="ARBA00023268"/>
    </source>
</evidence>
<evidence type="ECO:0000256" key="13">
    <source>
        <dbReference type="ARBA" id="ARBA00022932"/>
    </source>
</evidence>
<evidence type="ECO:0000256" key="6">
    <source>
        <dbReference type="ARBA" id="ARBA00022722"/>
    </source>
</evidence>
<dbReference type="NCBIfam" id="NF004628">
    <property type="entry name" value="PRK05972.1"/>
    <property type="match status" value="1"/>
</dbReference>
<evidence type="ECO:0000256" key="2">
    <source>
        <dbReference type="ARBA" id="ARBA00012727"/>
    </source>
</evidence>
<keyword evidence="8" id="KW-0547">Nucleotide-binding</keyword>
<dbReference type="InterPro" id="IPR014145">
    <property type="entry name" value="LigD_pol_dom"/>
</dbReference>
<keyword evidence="13" id="KW-0239">DNA-directed DNA polymerase</keyword>
<keyword evidence="6" id="KW-0540">Nuclease</keyword>
<dbReference type="InterPro" id="IPR014144">
    <property type="entry name" value="LigD_PE_domain"/>
</dbReference>
<evidence type="ECO:0000313" key="24">
    <source>
        <dbReference type="Proteomes" id="UP000287410"/>
    </source>
</evidence>
<evidence type="ECO:0000256" key="3">
    <source>
        <dbReference type="ARBA" id="ARBA00022598"/>
    </source>
</evidence>
<evidence type="ECO:0000256" key="1">
    <source>
        <dbReference type="ARBA" id="ARBA00001936"/>
    </source>
</evidence>
<evidence type="ECO:0000256" key="15">
    <source>
        <dbReference type="ARBA" id="ARBA00023172"/>
    </source>
</evidence>
<dbReference type="InterPro" id="IPR014146">
    <property type="entry name" value="LigD_ligase_dom"/>
</dbReference>
<dbReference type="Pfam" id="PF21686">
    <property type="entry name" value="LigD_Prim-Pol"/>
    <property type="match status" value="1"/>
</dbReference>
<keyword evidence="18" id="KW-0511">Multifunctional enzyme</keyword>
<evidence type="ECO:0000259" key="22">
    <source>
        <dbReference type="PROSITE" id="PS50160"/>
    </source>
</evidence>
<accession>A0ABY0BZ11</accession>
<dbReference type="EMBL" id="PIPN01000003">
    <property type="protein sequence ID" value="RUO29994.1"/>
    <property type="molecule type" value="Genomic_DNA"/>
</dbReference>
<dbReference type="Pfam" id="PF13298">
    <property type="entry name" value="LigD_N"/>
    <property type="match status" value="1"/>
</dbReference>
<evidence type="ECO:0000256" key="9">
    <source>
        <dbReference type="ARBA" id="ARBA00022763"/>
    </source>
</evidence>
<dbReference type="Gene3D" id="3.30.470.30">
    <property type="entry name" value="DNA ligase/mRNA capping enzyme"/>
    <property type="match status" value="1"/>
</dbReference>
<dbReference type="NCBIfam" id="TIGR02776">
    <property type="entry name" value="NHEJ_ligase_prk"/>
    <property type="match status" value="1"/>
</dbReference>
<dbReference type="CDD" id="cd04862">
    <property type="entry name" value="PaeLigD_Pol_like"/>
    <property type="match status" value="1"/>
</dbReference>
<evidence type="ECO:0000256" key="20">
    <source>
        <dbReference type="ARBA" id="ARBA00034003"/>
    </source>
</evidence>
<evidence type="ECO:0000313" key="23">
    <source>
        <dbReference type="EMBL" id="RUO29994.1"/>
    </source>
</evidence>
<dbReference type="NCBIfam" id="TIGR02779">
    <property type="entry name" value="NHEJ_ligase_lig"/>
    <property type="match status" value="1"/>
</dbReference>
<dbReference type="Gene3D" id="2.40.50.140">
    <property type="entry name" value="Nucleic acid-binding proteins"/>
    <property type="match status" value="1"/>
</dbReference>
<keyword evidence="16" id="KW-0234">DNA repair</keyword>
<dbReference type="InterPro" id="IPR012310">
    <property type="entry name" value="DNA_ligase_ATP-dep_cent"/>
</dbReference>
<dbReference type="InterPro" id="IPR052171">
    <property type="entry name" value="NHEJ_LigD"/>
</dbReference>
<sequence>MERLKEYRGKRDFNRTLEPAGAQNHVQSADTPAEPGGSFVIQKHDASRLHYDLRLELNGVYKSWAVPKGPSLKPGEKRLAVEVEDHPLEYGTFEGTIPAEEYGGGTVMLWDCGHWTPFEKKGKEAVTADRIDFVLAGEKLRGAWSLIRTSGRPSSGKTKKSKQNQWLLIKRSDKNGEHSEVHDLSVKTGRSMEQIANDEPAPQQDPEEQSSAPDPSKLPGASKKALPKKPEPALATLRKKAPDGPDWIHEIKFDGYRIMAHLDKGSVTLFSRNGKNWTRKFPQLASSLESFNCDQALLDGEVVAYKKDGTTNFADLQEALSSGSTRNLSYQLFDICYLDGYDLSKTPLTARKSALHGLMLASGIDDSGLIRYTDHVHGQGPEFAEHAGHLGLEGIICKRADGPYRSGRNREWLKVKCSGRDEFLICGYTEPKGSRKGFGALLLGAWHNKTLRYTGKVGTGFTRKTLTDLTAKLEKLSVKKSPFKDPPGEDKVHWVKPSLIAEIEFSNWTRDGVLRHPAFQGLRDDKSAKDVKLPAAALGEAEQPAEPQDNEHATKTKTKSKPNSAPAKATNKRPQIAGVTLSSPDKVLYPEQGITKLELAQYYADIESWILPHLQHRPLSLVRCPGGHTKQCFFQKHPGSTVSKKVPRIMIEDSSGESPYLYVESLSDIIALVQIGALEFHTWGSTIDDIEHPDTLVFDLDPSPEVPLSQVFEIARDLRGRLEELGLQSFPRTTGGKGLHLVVPIVPNYNWDEIKAFCRGVAKAHVRDDAKRVTATMSKAKRKGRIFLDYLRNGRGATAVASFSARARDGAPVAVPVRWDEVNSSLSPDQYSVKNLRRRLIALRQDPWHDYGDARTKLTAKAMRSMEDKK</sequence>
<dbReference type="NCBIfam" id="TIGR02778">
    <property type="entry name" value="ligD_pol"/>
    <property type="match status" value="1"/>
</dbReference>
<evidence type="ECO:0000256" key="11">
    <source>
        <dbReference type="ARBA" id="ARBA00022839"/>
    </source>
</evidence>
<keyword evidence="5" id="KW-0548">Nucleotidyltransferase</keyword>
<evidence type="ECO:0000256" key="17">
    <source>
        <dbReference type="ARBA" id="ARBA00023211"/>
    </source>
</evidence>
<dbReference type="PANTHER" id="PTHR42705">
    <property type="entry name" value="BIFUNCTIONAL NON-HOMOLOGOUS END JOINING PROTEIN LIGD"/>
    <property type="match status" value="1"/>
</dbReference>
<feature type="region of interest" description="Disordered" evidence="21">
    <location>
        <begin position="1"/>
        <end position="35"/>
    </location>
</feature>
<dbReference type="Proteomes" id="UP000287410">
    <property type="component" value="Unassembled WGS sequence"/>
</dbReference>
<feature type="region of interest" description="Disordered" evidence="21">
    <location>
        <begin position="148"/>
        <end position="231"/>
    </location>
</feature>
<feature type="compositionally biased region" description="Basic and acidic residues" evidence="21">
    <location>
        <begin position="170"/>
        <end position="185"/>
    </location>
</feature>
<comment type="catalytic activity">
    <reaction evidence="20">
        <text>ATP + (deoxyribonucleotide)n-3'-hydroxyl + 5'-phospho-(deoxyribonucleotide)m = (deoxyribonucleotide)n+m + AMP + diphosphate.</text>
        <dbReference type="EC" id="6.5.1.1"/>
    </reaction>
</comment>
<keyword evidence="3 23" id="KW-0436">Ligase</keyword>
<dbReference type="Gene3D" id="3.90.920.10">
    <property type="entry name" value="DNA primase, PRIM domain"/>
    <property type="match status" value="1"/>
</dbReference>
<name>A0ABY0BZ11_9GAMM</name>
<evidence type="ECO:0000256" key="8">
    <source>
        <dbReference type="ARBA" id="ARBA00022741"/>
    </source>
</evidence>
<keyword evidence="7" id="KW-0479">Metal-binding</keyword>
<dbReference type="SUPFAM" id="SSF56091">
    <property type="entry name" value="DNA ligase/mRNA capping enzyme, catalytic domain"/>
    <property type="match status" value="1"/>
</dbReference>
<dbReference type="GO" id="GO:0016874">
    <property type="term" value="F:ligase activity"/>
    <property type="evidence" value="ECO:0007669"/>
    <property type="project" value="UniProtKB-KW"/>
</dbReference>
<dbReference type="Gene3D" id="3.30.1490.70">
    <property type="match status" value="1"/>
</dbReference>
<keyword evidence="24" id="KW-1185">Reference proteome</keyword>
<dbReference type="EC" id="6.5.1.1" evidence="2"/>
<feature type="domain" description="ATP-dependent DNA ligase family profile" evidence="22">
    <location>
        <begin position="321"/>
        <end position="458"/>
    </location>
</feature>
<dbReference type="PANTHER" id="PTHR42705:SF2">
    <property type="entry name" value="BIFUNCTIONAL NON-HOMOLOGOUS END JOINING PROTEIN LIGD"/>
    <property type="match status" value="1"/>
</dbReference>
<dbReference type="NCBIfam" id="TIGR02777">
    <property type="entry name" value="LigD_PE_dom"/>
    <property type="match status" value="1"/>
</dbReference>
<evidence type="ECO:0000256" key="7">
    <source>
        <dbReference type="ARBA" id="ARBA00022723"/>
    </source>
</evidence>
<feature type="compositionally biased region" description="Basic and acidic residues" evidence="21">
    <location>
        <begin position="1"/>
        <end position="15"/>
    </location>
</feature>
<keyword evidence="14" id="KW-0238">DNA-binding</keyword>
<dbReference type="Pfam" id="PF01068">
    <property type="entry name" value="DNA_ligase_A_M"/>
    <property type="match status" value="1"/>
</dbReference>
<protein>
    <recommendedName>
        <fullName evidence="2">DNA ligase (ATP)</fullName>
        <ecNumber evidence="2">6.5.1.1</ecNumber>
    </recommendedName>
    <alternativeName>
        <fullName evidence="19">NHEJ DNA polymerase</fullName>
    </alternativeName>
</protein>
<keyword evidence="10" id="KW-0378">Hydrolase</keyword>
<gene>
    <name evidence="23" type="primary">ligD</name>
    <name evidence="23" type="ORF">CWE12_08515</name>
</gene>
<dbReference type="Pfam" id="PF04679">
    <property type="entry name" value="DNA_ligase_A_C"/>
    <property type="match status" value="1"/>
</dbReference>